<dbReference type="AlphaFoldDB" id="A0A380LL21"/>
<feature type="transmembrane region" description="Helical" evidence="1">
    <location>
        <begin position="6"/>
        <end position="22"/>
    </location>
</feature>
<feature type="transmembrane region" description="Helical" evidence="1">
    <location>
        <begin position="106"/>
        <end position="131"/>
    </location>
</feature>
<sequence length="231" mass="26506">MMDVALYSFLAILLSICISFLPKKALKPITSVFSFGKNGLRKMRRRRDTTDTIANVCLGIALLFSLFHWLIPASFIIYGILLLVSFLCVLAWTNKISAKMDRVHRMLVLFDVSMMFFFGLFSALGCFNGFVTFDSASVLRQDIAGGKVFEVLYFLHSFAPMMVLLQGILYMLPMYCMWAQFKYMRLENTYKSRNIGLFTIKILFICLVMVALSYGGIEVLNWAYYIDHVEV</sequence>
<dbReference type="EMBL" id="UHFX01000003">
    <property type="protein sequence ID" value="SUO03250.1"/>
    <property type="molecule type" value="Genomic_DNA"/>
</dbReference>
<accession>A0A380LL21</accession>
<organism evidence="2 3">
    <name type="scientific">Faecalicoccus pleomorphus</name>
    <dbReference type="NCBI Taxonomy" id="1323"/>
    <lineage>
        <taxon>Bacteria</taxon>
        <taxon>Bacillati</taxon>
        <taxon>Bacillota</taxon>
        <taxon>Erysipelotrichia</taxon>
        <taxon>Erysipelotrichales</taxon>
        <taxon>Erysipelotrichaceae</taxon>
        <taxon>Faecalicoccus</taxon>
    </lineage>
</organism>
<dbReference type="OrthoDB" id="1648800at2"/>
<dbReference type="GeneID" id="77461103"/>
<dbReference type="RefSeq" id="WP_022790291.1">
    <property type="nucleotide sequence ID" value="NZ_JACJKL010000002.1"/>
</dbReference>
<keyword evidence="1" id="KW-1133">Transmembrane helix</keyword>
<feature type="transmembrane region" description="Helical" evidence="1">
    <location>
        <begin position="151"/>
        <end position="175"/>
    </location>
</feature>
<feature type="transmembrane region" description="Helical" evidence="1">
    <location>
        <begin position="52"/>
        <end position="70"/>
    </location>
</feature>
<gene>
    <name evidence="2" type="ORF">NCTC11087_00105</name>
</gene>
<keyword evidence="3" id="KW-1185">Reference proteome</keyword>
<keyword evidence="1" id="KW-0472">Membrane</keyword>
<evidence type="ECO:0000313" key="3">
    <source>
        <dbReference type="Proteomes" id="UP000255523"/>
    </source>
</evidence>
<keyword evidence="1" id="KW-0812">Transmembrane</keyword>
<feature type="transmembrane region" description="Helical" evidence="1">
    <location>
        <begin position="195"/>
        <end position="217"/>
    </location>
</feature>
<feature type="transmembrane region" description="Helical" evidence="1">
    <location>
        <begin position="76"/>
        <end position="94"/>
    </location>
</feature>
<dbReference type="Proteomes" id="UP000255523">
    <property type="component" value="Unassembled WGS sequence"/>
</dbReference>
<proteinExistence type="predicted"/>
<name>A0A380LL21_9FIRM</name>
<evidence type="ECO:0000256" key="1">
    <source>
        <dbReference type="SAM" id="Phobius"/>
    </source>
</evidence>
<reference evidence="2 3" key="1">
    <citation type="submission" date="2018-06" db="EMBL/GenBank/DDBJ databases">
        <authorList>
            <consortium name="Pathogen Informatics"/>
            <person name="Doyle S."/>
        </authorList>
    </citation>
    <scope>NUCLEOTIDE SEQUENCE [LARGE SCALE GENOMIC DNA]</scope>
    <source>
        <strain evidence="2 3">NCTC11087</strain>
    </source>
</reference>
<protein>
    <submittedName>
        <fullName evidence="2">Uncharacterized protein</fullName>
    </submittedName>
</protein>
<evidence type="ECO:0000313" key="2">
    <source>
        <dbReference type="EMBL" id="SUO03250.1"/>
    </source>
</evidence>